<keyword evidence="3" id="KW-1185">Reference proteome</keyword>
<dbReference type="PANTHER" id="PTHR42941">
    <property type="entry name" value="SLL1037 PROTEIN"/>
    <property type="match status" value="1"/>
</dbReference>
<comment type="caution">
    <text evidence="2">The sequence shown here is derived from an EMBL/GenBank/DDBJ whole genome shotgun (WGS) entry which is preliminary data.</text>
</comment>
<protein>
    <submittedName>
        <fullName evidence="2">TAXI family TRAP transporter solute-binding subunit</fullName>
    </submittedName>
</protein>
<name>A0ABS0GAS4_9VIBR</name>
<dbReference type="EMBL" id="JADPMR010000001">
    <property type="protein sequence ID" value="MBF8999509.1"/>
    <property type="molecule type" value="Genomic_DNA"/>
</dbReference>
<gene>
    <name evidence="2" type="ORF">I1A42_02855</name>
</gene>
<dbReference type="CDD" id="cd13520">
    <property type="entry name" value="PBP2_TAXI_TRAP"/>
    <property type="match status" value="1"/>
</dbReference>
<feature type="chain" id="PRO_5045597792" evidence="1">
    <location>
        <begin position="24"/>
        <end position="311"/>
    </location>
</feature>
<sequence length="311" mass="33386">MYQSIKRGLLVLAATLFALPAFSASYTIGTGSQSGTYYPLGGMLAKVWSENIPDFNMRAEVTAASVENTIKVATGKQLVGVSQGNVVLQAANGQKPFPRKMGVSVLFALYPNVVQFIVPADSDIHSIQDLKGKKVSLGAPGSGTRVSATNILQTLGISTSDIRAQSLNYTATTNAIANGQIDAGVIVGSLGVGAITELALTHDVRILSFTADELKKITAANPSYIEQDVPQNSYNKVPAFKAPAVWNVLVVNKNLDDKLAYQMTKIAFEHMDEIRKVINVTQFTTIDNMNKLNGIALHPGAEKYRQEQLAK</sequence>
<dbReference type="Pfam" id="PF16868">
    <property type="entry name" value="NMT1_3"/>
    <property type="match status" value="1"/>
</dbReference>
<dbReference type="NCBIfam" id="TIGR02122">
    <property type="entry name" value="TRAP_TAXI"/>
    <property type="match status" value="1"/>
</dbReference>
<evidence type="ECO:0000313" key="3">
    <source>
        <dbReference type="Proteomes" id="UP000597206"/>
    </source>
</evidence>
<dbReference type="Gene3D" id="3.40.190.10">
    <property type="entry name" value="Periplasmic binding protein-like II"/>
    <property type="match status" value="2"/>
</dbReference>
<feature type="signal peptide" evidence="1">
    <location>
        <begin position="1"/>
        <end position="23"/>
    </location>
</feature>
<proteinExistence type="predicted"/>
<reference evidence="2 3" key="1">
    <citation type="submission" date="2020-11" db="EMBL/GenBank/DDBJ databases">
        <title>Vibrio nitrifigilis sp. nov., a marine nitrogen-fixing bacterium isolated from the lagoon sediment of an islet inside an atoll.</title>
        <authorList>
            <person name="Wang L.-T."/>
            <person name="Shieh W.Y."/>
        </authorList>
    </citation>
    <scope>NUCLEOTIDE SEQUENCE [LARGE SCALE GENOMIC DNA]</scope>
    <source>
        <strain evidence="2 3">NFV-1</strain>
    </source>
</reference>
<evidence type="ECO:0000313" key="2">
    <source>
        <dbReference type="EMBL" id="MBF8999509.1"/>
    </source>
</evidence>
<dbReference type="RefSeq" id="WP_196122592.1">
    <property type="nucleotide sequence ID" value="NZ_JADPMR010000001.1"/>
</dbReference>
<evidence type="ECO:0000256" key="1">
    <source>
        <dbReference type="SAM" id="SignalP"/>
    </source>
</evidence>
<dbReference type="PANTHER" id="PTHR42941:SF1">
    <property type="entry name" value="SLL1037 PROTEIN"/>
    <property type="match status" value="1"/>
</dbReference>
<organism evidence="2 3">
    <name type="scientific">Vibrio nitrifigilis</name>
    <dbReference type="NCBI Taxonomy" id="2789781"/>
    <lineage>
        <taxon>Bacteria</taxon>
        <taxon>Pseudomonadati</taxon>
        <taxon>Pseudomonadota</taxon>
        <taxon>Gammaproteobacteria</taxon>
        <taxon>Vibrionales</taxon>
        <taxon>Vibrionaceae</taxon>
        <taxon>Vibrio</taxon>
    </lineage>
</organism>
<accession>A0ABS0GAS4</accession>
<keyword evidence="1" id="KW-0732">Signal</keyword>
<dbReference type="InterPro" id="IPR011852">
    <property type="entry name" value="TRAP_TAXI"/>
</dbReference>
<dbReference type="Proteomes" id="UP000597206">
    <property type="component" value="Unassembled WGS sequence"/>
</dbReference>
<dbReference type="SUPFAM" id="SSF53850">
    <property type="entry name" value="Periplasmic binding protein-like II"/>
    <property type="match status" value="1"/>
</dbReference>